<evidence type="ECO:0000313" key="3">
    <source>
        <dbReference type="Proteomes" id="UP000235388"/>
    </source>
</evidence>
<dbReference type="Proteomes" id="UP000235388">
    <property type="component" value="Unassembled WGS sequence"/>
</dbReference>
<reference evidence="2 3" key="1">
    <citation type="submission" date="2017-11" db="EMBL/GenBank/DDBJ databases">
        <title>De novo assembly and phasing of dikaryotic genomes from two isolates of Puccinia coronata f. sp. avenae, the causal agent of oat crown rust.</title>
        <authorList>
            <person name="Miller M.E."/>
            <person name="Zhang Y."/>
            <person name="Omidvar V."/>
            <person name="Sperschneider J."/>
            <person name="Schwessinger B."/>
            <person name="Raley C."/>
            <person name="Palmer J.M."/>
            <person name="Garnica D."/>
            <person name="Upadhyaya N."/>
            <person name="Rathjen J."/>
            <person name="Taylor J.M."/>
            <person name="Park R.F."/>
            <person name="Dodds P.N."/>
            <person name="Hirsch C.D."/>
            <person name="Kianian S.F."/>
            <person name="Figueroa M."/>
        </authorList>
    </citation>
    <scope>NUCLEOTIDE SEQUENCE [LARGE SCALE GENOMIC DNA]</scope>
    <source>
        <strain evidence="2">12NC29</strain>
    </source>
</reference>
<proteinExistence type="predicted"/>
<evidence type="ECO:0000313" key="2">
    <source>
        <dbReference type="EMBL" id="PLW58018.1"/>
    </source>
</evidence>
<sequence>MSPVGWAWRKARPKDDAVPAWSQDCGKRTRGATWDTVPAPVPIPPLRCHGSPGRTGCATVMGLQPELSQAGPNDDLA</sequence>
<dbReference type="AlphaFoldDB" id="A0A2N5W742"/>
<name>A0A2N5W742_9BASI</name>
<dbReference type="EMBL" id="PGCJ01000006">
    <property type="protein sequence ID" value="PLW58018.1"/>
    <property type="molecule type" value="Genomic_DNA"/>
</dbReference>
<feature type="region of interest" description="Disordered" evidence="1">
    <location>
        <begin position="1"/>
        <end position="38"/>
    </location>
</feature>
<evidence type="ECO:0000256" key="1">
    <source>
        <dbReference type="SAM" id="MobiDB-lite"/>
    </source>
</evidence>
<gene>
    <name evidence="2" type="ORF">PCANC_00753</name>
</gene>
<organism evidence="2 3">
    <name type="scientific">Puccinia coronata f. sp. avenae</name>
    <dbReference type="NCBI Taxonomy" id="200324"/>
    <lineage>
        <taxon>Eukaryota</taxon>
        <taxon>Fungi</taxon>
        <taxon>Dikarya</taxon>
        <taxon>Basidiomycota</taxon>
        <taxon>Pucciniomycotina</taxon>
        <taxon>Pucciniomycetes</taxon>
        <taxon>Pucciniales</taxon>
        <taxon>Pucciniaceae</taxon>
        <taxon>Puccinia</taxon>
    </lineage>
</organism>
<comment type="caution">
    <text evidence="2">The sequence shown here is derived from an EMBL/GenBank/DDBJ whole genome shotgun (WGS) entry which is preliminary data.</text>
</comment>
<protein>
    <submittedName>
        <fullName evidence="2">Uncharacterized protein</fullName>
    </submittedName>
</protein>
<accession>A0A2N5W742</accession>
<keyword evidence="3" id="KW-1185">Reference proteome</keyword>